<dbReference type="Proteomes" id="UP000835052">
    <property type="component" value="Unassembled WGS sequence"/>
</dbReference>
<comment type="caution">
    <text evidence="3">The sequence shown here is derived from an EMBL/GenBank/DDBJ whole genome shotgun (WGS) entry which is preliminary data.</text>
</comment>
<evidence type="ECO:0008006" key="5">
    <source>
        <dbReference type="Google" id="ProtNLM"/>
    </source>
</evidence>
<dbReference type="AlphaFoldDB" id="A0A8S1GRC0"/>
<feature type="region of interest" description="Disordered" evidence="1">
    <location>
        <begin position="25"/>
        <end position="64"/>
    </location>
</feature>
<evidence type="ECO:0000313" key="3">
    <source>
        <dbReference type="EMBL" id="CAD6184290.1"/>
    </source>
</evidence>
<feature type="compositionally biased region" description="Low complexity" evidence="1">
    <location>
        <begin position="45"/>
        <end position="64"/>
    </location>
</feature>
<name>A0A8S1GRC0_9PELO</name>
<protein>
    <recommendedName>
        <fullName evidence="5">Secreted protein</fullName>
    </recommendedName>
</protein>
<organism evidence="3 4">
    <name type="scientific">Caenorhabditis auriculariae</name>
    <dbReference type="NCBI Taxonomy" id="2777116"/>
    <lineage>
        <taxon>Eukaryota</taxon>
        <taxon>Metazoa</taxon>
        <taxon>Ecdysozoa</taxon>
        <taxon>Nematoda</taxon>
        <taxon>Chromadorea</taxon>
        <taxon>Rhabditida</taxon>
        <taxon>Rhabditina</taxon>
        <taxon>Rhabditomorpha</taxon>
        <taxon>Rhabditoidea</taxon>
        <taxon>Rhabditidae</taxon>
        <taxon>Peloderinae</taxon>
        <taxon>Caenorhabditis</taxon>
    </lineage>
</organism>
<dbReference type="EMBL" id="CAJGYM010000001">
    <property type="protein sequence ID" value="CAD6184290.1"/>
    <property type="molecule type" value="Genomic_DNA"/>
</dbReference>
<keyword evidence="2" id="KW-0732">Signal</keyword>
<feature type="chain" id="PRO_5035874995" description="Secreted protein" evidence="2">
    <location>
        <begin position="24"/>
        <end position="77"/>
    </location>
</feature>
<evidence type="ECO:0000256" key="1">
    <source>
        <dbReference type="SAM" id="MobiDB-lite"/>
    </source>
</evidence>
<keyword evidence="4" id="KW-1185">Reference proteome</keyword>
<sequence length="77" mass="8475">MLLRWAPCISILILIIMIHEGFGCAPTRDPMGEETTDTTDDPTEESTTPFDISSTTEEDSSSTTDIPIGKLLEILLF</sequence>
<evidence type="ECO:0000256" key="2">
    <source>
        <dbReference type="SAM" id="SignalP"/>
    </source>
</evidence>
<evidence type="ECO:0000313" key="4">
    <source>
        <dbReference type="Proteomes" id="UP000835052"/>
    </source>
</evidence>
<feature type="signal peptide" evidence="2">
    <location>
        <begin position="1"/>
        <end position="23"/>
    </location>
</feature>
<gene>
    <name evidence="3" type="ORF">CAUJ_LOCUS209</name>
</gene>
<proteinExistence type="predicted"/>
<accession>A0A8S1GRC0</accession>
<reference evidence="3" key="1">
    <citation type="submission" date="2020-10" db="EMBL/GenBank/DDBJ databases">
        <authorList>
            <person name="Kikuchi T."/>
        </authorList>
    </citation>
    <scope>NUCLEOTIDE SEQUENCE</scope>
    <source>
        <strain evidence="3">NKZ352</strain>
    </source>
</reference>
<feature type="compositionally biased region" description="Acidic residues" evidence="1">
    <location>
        <begin position="32"/>
        <end position="44"/>
    </location>
</feature>